<dbReference type="Pfam" id="PF13561">
    <property type="entry name" value="adh_short_C2"/>
    <property type="match status" value="1"/>
</dbReference>
<evidence type="ECO:0000256" key="2">
    <source>
        <dbReference type="ARBA" id="ARBA00023002"/>
    </source>
</evidence>
<dbReference type="FunFam" id="3.40.50.720:FF:000173">
    <property type="entry name" value="3-oxoacyl-[acyl-carrier protein] reductase"/>
    <property type="match status" value="1"/>
</dbReference>
<dbReference type="SMART" id="SM00822">
    <property type="entry name" value="PKS_KR"/>
    <property type="match status" value="1"/>
</dbReference>
<dbReference type="InterPro" id="IPR057326">
    <property type="entry name" value="KR_dom"/>
</dbReference>
<comment type="similarity">
    <text evidence="1">Belongs to the short-chain dehydrogenases/reductases (SDR) family.</text>
</comment>
<evidence type="ECO:0000256" key="1">
    <source>
        <dbReference type="ARBA" id="ARBA00006484"/>
    </source>
</evidence>
<dbReference type="AlphaFoldDB" id="A0A387FQA9"/>
<dbReference type="PANTHER" id="PTHR48107">
    <property type="entry name" value="NADPH-DEPENDENT ALDEHYDE REDUCTASE-LIKE PROTEIN, CHLOROPLASTIC-RELATED"/>
    <property type="match status" value="1"/>
</dbReference>
<dbReference type="KEGG" id="rjg:CCGE525_19795"/>
<dbReference type="InterPro" id="IPR036291">
    <property type="entry name" value="NAD(P)-bd_dom_sf"/>
</dbReference>
<keyword evidence="5" id="KW-1185">Reference proteome</keyword>
<dbReference type="PROSITE" id="PS00061">
    <property type="entry name" value="ADH_SHORT"/>
    <property type="match status" value="1"/>
</dbReference>
<proteinExistence type="inferred from homology"/>
<dbReference type="InterPro" id="IPR002347">
    <property type="entry name" value="SDR_fam"/>
</dbReference>
<protein>
    <submittedName>
        <fullName evidence="4">SDR family oxidoreductase</fullName>
    </submittedName>
</protein>
<dbReference type="EMBL" id="CP032694">
    <property type="protein sequence ID" value="AYG60799.1"/>
    <property type="molecule type" value="Genomic_DNA"/>
</dbReference>
<dbReference type="SUPFAM" id="SSF51735">
    <property type="entry name" value="NAD(P)-binding Rossmann-fold domains"/>
    <property type="match status" value="1"/>
</dbReference>
<dbReference type="RefSeq" id="WP_120705767.1">
    <property type="nucleotide sequence ID" value="NZ_CP032694.1"/>
</dbReference>
<dbReference type="CDD" id="cd05233">
    <property type="entry name" value="SDR_c"/>
    <property type="match status" value="1"/>
</dbReference>
<evidence type="ECO:0000313" key="5">
    <source>
        <dbReference type="Proteomes" id="UP000282195"/>
    </source>
</evidence>
<dbReference type="PANTHER" id="PTHR48107:SF7">
    <property type="entry name" value="RE15974P"/>
    <property type="match status" value="1"/>
</dbReference>
<dbReference type="Gene3D" id="3.40.50.720">
    <property type="entry name" value="NAD(P)-binding Rossmann-like Domain"/>
    <property type="match status" value="1"/>
</dbReference>
<sequence length="251" mass="25596">MTGKSPVLLVTGGSRGIGAAVSIAAARQGWAVAVNYASNKAAAETVVSAIRDAGGEAIAIAGDVGSADDIGSIFSAVDQHFGRLDGLVNNAGIVDRVQRLDEMTPERLDRMFRINITGSMLAAAEAIRRMSTRHGGKGGAIVNVSSVAATLGGGGQYVDYAASKGAIDTFTLGLAREVAAEGIRVNAVRPGIIDTEIHAAAGLPERAREIAPQLPMKRAGTAEEVADAILYLLGAQASYITGAILDVSGGR</sequence>
<gene>
    <name evidence="4" type="ORF">CCGE525_19795</name>
</gene>
<organism evidence="4 5">
    <name type="scientific">Rhizobium jaguaris</name>
    <dbReference type="NCBI Taxonomy" id="1312183"/>
    <lineage>
        <taxon>Bacteria</taxon>
        <taxon>Pseudomonadati</taxon>
        <taxon>Pseudomonadota</taxon>
        <taxon>Alphaproteobacteria</taxon>
        <taxon>Hyphomicrobiales</taxon>
        <taxon>Rhizobiaceae</taxon>
        <taxon>Rhizobium/Agrobacterium group</taxon>
        <taxon>Rhizobium</taxon>
    </lineage>
</organism>
<evidence type="ECO:0000259" key="3">
    <source>
        <dbReference type="SMART" id="SM00822"/>
    </source>
</evidence>
<reference evidence="4 5" key="1">
    <citation type="submission" date="2018-10" db="EMBL/GenBank/DDBJ databases">
        <title>Rhizobium etli, R. leguminosarum and a new Rhizobium genospecies from Phaseolus dumosus.</title>
        <authorList>
            <person name="Ramirez-Puebla S.T."/>
            <person name="Rogel-Hernandez M.A."/>
            <person name="Guerrero G."/>
            <person name="Ormeno-Orrillo E."/>
            <person name="Martinez-Romero J.C."/>
            <person name="Negrete-Yankelevich S."/>
            <person name="Martinez-Romero E."/>
        </authorList>
    </citation>
    <scope>NUCLEOTIDE SEQUENCE [LARGE SCALE GENOMIC DNA]</scope>
    <source>
        <strain evidence="4 5">CCGE525</strain>
    </source>
</reference>
<dbReference type="GO" id="GO:0016614">
    <property type="term" value="F:oxidoreductase activity, acting on CH-OH group of donors"/>
    <property type="evidence" value="ECO:0007669"/>
    <property type="project" value="UniProtKB-ARBA"/>
</dbReference>
<evidence type="ECO:0000313" key="4">
    <source>
        <dbReference type="EMBL" id="AYG60799.1"/>
    </source>
</evidence>
<keyword evidence="2" id="KW-0560">Oxidoreductase</keyword>
<dbReference type="PRINTS" id="PR00080">
    <property type="entry name" value="SDRFAMILY"/>
</dbReference>
<dbReference type="OrthoDB" id="20590at2"/>
<dbReference type="PRINTS" id="PR00081">
    <property type="entry name" value="GDHRDH"/>
</dbReference>
<accession>A0A387FQA9</accession>
<name>A0A387FQA9_9HYPH</name>
<dbReference type="InterPro" id="IPR020904">
    <property type="entry name" value="Sc_DH/Rdtase_CS"/>
</dbReference>
<dbReference type="Proteomes" id="UP000282195">
    <property type="component" value="Chromosome"/>
</dbReference>
<feature type="domain" description="Ketoreductase" evidence="3">
    <location>
        <begin position="6"/>
        <end position="195"/>
    </location>
</feature>